<keyword evidence="2" id="KW-1185">Reference proteome</keyword>
<dbReference type="Proteomes" id="UP001204798">
    <property type="component" value="Unassembled WGS sequence"/>
</dbReference>
<evidence type="ECO:0000313" key="2">
    <source>
        <dbReference type="Proteomes" id="UP001204798"/>
    </source>
</evidence>
<dbReference type="EMBL" id="JANUCP010000003">
    <property type="protein sequence ID" value="MCS3919424.1"/>
    <property type="molecule type" value="Genomic_DNA"/>
</dbReference>
<dbReference type="RefSeq" id="WP_259095829.1">
    <property type="nucleotide sequence ID" value="NZ_CP130454.1"/>
</dbReference>
<dbReference type="Gene3D" id="1.25.40.10">
    <property type="entry name" value="Tetratricopeptide repeat domain"/>
    <property type="match status" value="1"/>
</dbReference>
<dbReference type="InterPro" id="IPR011990">
    <property type="entry name" value="TPR-like_helical_dom_sf"/>
</dbReference>
<reference evidence="1 2" key="1">
    <citation type="submission" date="2022-08" db="EMBL/GenBank/DDBJ databases">
        <title>Bacterial and archaeal communities from various locations to study Microbial Dark Matter (Phase II).</title>
        <authorList>
            <person name="Stepanauskas R."/>
        </authorList>
    </citation>
    <scope>NUCLEOTIDE SEQUENCE [LARGE SCALE GENOMIC DNA]</scope>
    <source>
        <strain evidence="1 2">PD1</strain>
    </source>
</reference>
<accession>A0ABT2EN85</accession>
<dbReference type="SUPFAM" id="SSF48452">
    <property type="entry name" value="TPR-like"/>
    <property type="match status" value="1"/>
</dbReference>
<name>A0ABT2EN85_9BACT</name>
<sequence>MRLACMVAWVTVWATCIAFRHQVALALWALPPMAPLDRLLANVQRYVQQNPKDAHGHYVLARLHSLAFAKGEKAYVAARPNKPLKFHDTEPFFAERPKGAGAPDRTALDHLAKSIRHYRIAVQLKPKEALYWLGLGWVLEQGMKFANKLPAPFLRKPKIVSAERWRKEALNAYRRAFKLGFEKEISERKPRLYGEMGLPSGSIAQEAGEAILRLQRGRKLSLLERWEVNRVEGALEELKKLPRAITPIIFPVSNTLSLSDLVSSRSVIFDLNGDGIKERWQWVTPKACFLVWDGERTGQVTSGLQLFGSVTWWMFWRNGYEALAALDDDGNGWLEGKELDGIFVWHDRNSNGVSERGEVLPLSHFGIVRISVKATNRIGETLFNPKGIQLLDGTFLPTYDWVSKPVNP</sequence>
<evidence type="ECO:0000313" key="1">
    <source>
        <dbReference type="EMBL" id="MCS3919424.1"/>
    </source>
</evidence>
<organism evidence="1 2">
    <name type="scientific">Candidatus Fervidibacter sacchari</name>
    <dbReference type="NCBI Taxonomy" id="1448929"/>
    <lineage>
        <taxon>Bacteria</taxon>
        <taxon>Candidatus Fervidibacterota</taxon>
        <taxon>Candidatus Fervidibacter</taxon>
    </lineage>
</organism>
<comment type="caution">
    <text evidence="1">The sequence shown here is derived from an EMBL/GenBank/DDBJ whole genome shotgun (WGS) entry which is preliminary data.</text>
</comment>
<dbReference type="PANTHER" id="PTHR39431">
    <property type="entry name" value="FRPA/C-RELATED PROTEIN"/>
    <property type="match status" value="1"/>
</dbReference>
<dbReference type="PANTHER" id="PTHR39431:SF1">
    <property type="entry name" value="FRPA_C-RELATED PROTEIN"/>
    <property type="match status" value="1"/>
</dbReference>
<evidence type="ECO:0008006" key="3">
    <source>
        <dbReference type="Google" id="ProtNLM"/>
    </source>
</evidence>
<proteinExistence type="predicted"/>
<gene>
    <name evidence="1" type="ORF">M2350_001837</name>
</gene>
<dbReference type="InterPro" id="IPR018247">
    <property type="entry name" value="EF_Hand_1_Ca_BS"/>
</dbReference>
<dbReference type="PROSITE" id="PS00018">
    <property type="entry name" value="EF_HAND_1"/>
    <property type="match status" value="1"/>
</dbReference>
<protein>
    <recommendedName>
        <fullName evidence="3">VCBS repeat-containing protein</fullName>
    </recommendedName>
</protein>